<dbReference type="AlphaFoldDB" id="A0A225VA16"/>
<dbReference type="OrthoDB" id="116906at2759"/>
<organism evidence="2 3">
    <name type="scientific">Phytophthora megakarya</name>
    <dbReference type="NCBI Taxonomy" id="4795"/>
    <lineage>
        <taxon>Eukaryota</taxon>
        <taxon>Sar</taxon>
        <taxon>Stramenopiles</taxon>
        <taxon>Oomycota</taxon>
        <taxon>Peronosporomycetes</taxon>
        <taxon>Peronosporales</taxon>
        <taxon>Peronosporaceae</taxon>
        <taxon>Phytophthora</taxon>
    </lineage>
</organism>
<evidence type="ECO:0000313" key="3">
    <source>
        <dbReference type="Proteomes" id="UP000198211"/>
    </source>
</evidence>
<sequence length="251" mass="28280">MTADAKSGDDLEKFKGKSYAMWKDKLLTHVNQLDHEYLTKLLEKRQPEPRVLMTDFLRTNPENPVSPNTETDEQEALAMMWDVMYWKRGRGGLQNLLNQVLPDFFLSTLPDVVSSMDPYMVTETWLCVEALSQLPSEFWASSISMKKEDFTMDQVEGALRRVFGDKSKKEMILMDKTQAITANNTVVADGETRLNRSGNTVLEQCQQDQTMDDIESLNPAHNEGFEDNGNSAETPTGSPQSMGGIQAEVAL</sequence>
<accession>A0A225VA16</accession>
<proteinExistence type="predicted"/>
<evidence type="ECO:0000256" key="1">
    <source>
        <dbReference type="SAM" id="MobiDB-lite"/>
    </source>
</evidence>
<protein>
    <submittedName>
        <fullName evidence="2">Uncharacterized protein</fullName>
    </submittedName>
</protein>
<feature type="region of interest" description="Disordered" evidence="1">
    <location>
        <begin position="216"/>
        <end position="251"/>
    </location>
</feature>
<keyword evidence="3" id="KW-1185">Reference proteome</keyword>
<gene>
    <name evidence="2" type="ORF">PHMEG_00026253</name>
</gene>
<comment type="caution">
    <text evidence="2">The sequence shown here is derived from an EMBL/GenBank/DDBJ whole genome shotgun (WGS) entry which is preliminary data.</text>
</comment>
<feature type="compositionally biased region" description="Polar residues" evidence="1">
    <location>
        <begin position="228"/>
        <end position="243"/>
    </location>
</feature>
<reference evidence="3" key="1">
    <citation type="submission" date="2017-03" db="EMBL/GenBank/DDBJ databases">
        <title>Phytopthora megakarya and P. palmivora, two closely related causual agents of cacao black pod achieved similar genome size and gene model numbers by different mechanisms.</title>
        <authorList>
            <person name="Ali S."/>
            <person name="Shao J."/>
            <person name="Larry D.J."/>
            <person name="Kronmiller B."/>
            <person name="Shen D."/>
            <person name="Strem M.D."/>
            <person name="Melnick R.L."/>
            <person name="Guiltinan M.J."/>
            <person name="Tyler B.M."/>
            <person name="Meinhardt L.W."/>
            <person name="Bailey B.A."/>
        </authorList>
    </citation>
    <scope>NUCLEOTIDE SEQUENCE [LARGE SCALE GENOMIC DNA]</scope>
    <source>
        <strain evidence="3">zdho120</strain>
    </source>
</reference>
<dbReference type="Proteomes" id="UP000198211">
    <property type="component" value="Unassembled WGS sequence"/>
</dbReference>
<evidence type="ECO:0000313" key="2">
    <source>
        <dbReference type="EMBL" id="OWZ02225.1"/>
    </source>
</evidence>
<name>A0A225VA16_9STRA</name>
<dbReference type="EMBL" id="NBNE01006311">
    <property type="protein sequence ID" value="OWZ02225.1"/>
    <property type="molecule type" value="Genomic_DNA"/>
</dbReference>